<comment type="similarity">
    <text evidence="7">Belongs to the drug/metabolite transporter (DMT) superfamily. Small multidrug resistance (SMR) (TC 2.A.7.1) family. Gdx/SugE subfamily.</text>
</comment>
<evidence type="ECO:0000256" key="2">
    <source>
        <dbReference type="ARBA" id="ARBA00022448"/>
    </source>
</evidence>
<evidence type="ECO:0000256" key="6">
    <source>
        <dbReference type="ARBA" id="ARBA00023136"/>
    </source>
</evidence>
<evidence type="ECO:0000256" key="7">
    <source>
        <dbReference type="ARBA" id="ARBA00038151"/>
    </source>
</evidence>
<accession>A0A9X9X0W1</accession>
<dbReference type="GO" id="GO:1990961">
    <property type="term" value="P:xenobiotic detoxification by transmembrane export across the plasma membrane"/>
    <property type="evidence" value="ECO:0007669"/>
    <property type="project" value="UniProtKB-ARBA"/>
</dbReference>
<reference evidence="11" key="2">
    <citation type="journal article" date="2021" name="Syst. Appl. Microbiol.">
        <title>Roseomonas hellenica sp. nov., isolated from roots of wild-growing Alkanna tinctoria.</title>
        <authorList>
            <person name="Rat A."/>
            <person name="Naranjo H.D."/>
            <person name="Lebbe L."/>
            <person name="Cnockaert M."/>
            <person name="Krigas N."/>
            <person name="Grigoriadou K."/>
            <person name="Maloupa E."/>
            <person name="Willems A."/>
        </authorList>
    </citation>
    <scope>NUCLEOTIDE SEQUENCE</scope>
    <source>
        <strain evidence="11">LMG 31231</strain>
    </source>
</reference>
<organism evidence="11 12">
    <name type="scientific">Neoroseomonas soli</name>
    <dbReference type="NCBI Taxonomy" id="1081025"/>
    <lineage>
        <taxon>Bacteria</taxon>
        <taxon>Pseudomonadati</taxon>
        <taxon>Pseudomonadota</taxon>
        <taxon>Alphaproteobacteria</taxon>
        <taxon>Acetobacterales</taxon>
        <taxon>Acetobacteraceae</taxon>
        <taxon>Neoroseomonas</taxon>
    </lineage>
</organism>
<comment type="caution">
    <text evidence="11">The sequence shown here is derived from an EMBL/GenBank/DDBJ whole genome shotgun (WGS) entry which is preliminary data.</text>
</comment>
<name>A0A9X9X0W1_9PROT</name>
<dbReference type="InterPro" id="IPR037185">
    <property type="entry name" value="EmrE-like"/>
</dbReference>
<evidence type="ECO:0000313" key="12">
    <source>
        <dbReference type="Proteomes" id="UP001138751"/>
    </source>
</evidence>
<evidence type="ECO:0000256" key="10">
    <source>
        <dbReference type="SAM" id="Phobius"/>
    </source>
</evidence>
<gene>
    <name evidence="11" type="primary">sugE</name>
    <name evidence="11" type="ORF">GXW76_17815</name>
</gene>
<evidence type="ECO:0000313" key="11">
    <source>
        <dbReference type="EMBL" id="MBR0673040.1"/>
    </source>
</evidence>
<feature type="transmembrane region" description="Helical" evidence="10">
    <location>
        <begin position="57"/>
        <end position="78"/>
    </location>
</feature>
<keyword evidence="3" id="KW-1003">Cell membrane</keyword>
<dbReference type="Proteomes" id="UP001138751">
    <property type="component" value="Unassembled WGS sequence"/>
</dbReference>
<dbReference type="GO" id="GO:0005886">
    <property type="term" value="C:plasma membrane"/>
    <property type="evidence" value="ECO:0007669"/>
    <property type="project" value="UniProtKB-SubCell"/>
</dbReference>
<keyword evidence="5 10" id="KW-1133">Transmembrane helix</keyword>
<proteinExistence type="inferred from homology"/>
<dbReference type="Pfam" id="PF00893">
    <property type="entry name" value="Multi_Drug_Res"/>
    <property type="match status" value="1"/>
</dbReference>
<keyword evidence="6 10" id="KW-0472">Membrane</keyword>
<dbReference type="RefSeq" id="WP_211863454.1">
    <property type="nucleotide sequence ID" value="NZ_JAAEDM010000057.1"/>
</dbReference>
<keyword evidence="12" id="KW-1185">Reference proteome</keyword>
<dbReference type="GO" id="GO:0022857">
    <property type="term" value="F:transmembrane transporter activity"/>
    <property type="evidence" value="ECO:0007669"/>
    <property type="project" value="InterPro"/>
</dbReference>
<dbReference type="FunFam" id="1.10.3730.20:FF:000001">
    <property type="entry name" value="Quaternary ammonium compound resistance transporter SugE"/>
    <property type="match status" value="1"/>
</dbReference>
<protein>
    <recommendedName>
        <fullName evidence="8">Guanidinium exporter</fullName>
    </recommendedName>
</protein>
<dbReference type="EMBL" id="JAAEDM010000057">
    <property type="protein sequence ID" value="MBR0673040.1"/>
    <property type="molecule type" value="Genomic_DNA"/>
</dbReference>
<sequence length="106" mass="10875">MGWIYLFAAGLTEIGWAVGLKYTEGFTRPLPSALTVLSMIVSLGLLGLALRTLPLGTAYAVWTGIGTVGTVLLGIVLFGEAATAIRLACVGLIMAGIVGLKLTAPV</sequence>
<feature type="transmembrane region" description="Helical" evidence="10">
    <location>
        <begin position="33"/>
        <end position="50"/>
    </location>
</feature>
<evidence type="ECO:0000256" key="5">
    <source>
        <dbReference type="ARBA" id="ARBA00022989"/>
    </source>
</evidence>
<dbReference type="Gene3D" id="1.10.3730.20">
    <property type="match status" value="1"/>
</dbReference>
<feature type="transmembrane region" description="Helical" evidence="10">
    <location>
        <begin position="84"/>
        <end position="104"/>
    </location>
</feature>
<dbReference type="NCBIfam" id="NF008512">
    <property type="entry name" value="PRK11431.1"/>
    <property type="match status" value="1"/>
</dbReference>
<keyword evidence="4 9" id="KW-0812">Transmembrane</keyword>
<dbReference type="SUPFAM" id="SSF103481">
    <property type="entry name" value="Multidrug resistance efflux transporter EmrE"/>
    <property type="match status" value="1"/>
</dbReference>
<dbReference type="PANTHER" id="PTHR30561">
    <property type="entry name" value="SMR FAMILY PROTON-DEPENDENT DRUG EFFLUX TRANSPORTER SUGE"/>
    <property type="match status" value="1"/>
</dbReference>
<evidence type="ECO:0000256" key="3">
    <source>
        <dbReference type="ARBA" id="ARBA00022475"/>
    </source>
</evidence>
<reference evidence="11" key="1">
    <citation type="submission" date="2020-01" db="EMBL/GenBank/DDBJ databases">
        <authorList>
            <person name="Rat A."/>
        </authorList>
    </citation>
    <scope>NUCLEOTIDE SEQUENCE</scope>
    <source>
        <strain evidence="11">LMG 31231</strain>
    </source>
</reference>
<evidence type="ECO:0000256" key="4">
    <source>
        <dbReference type="ARBA" id="ARBA00022692"/>
    </source>
</evidence>
<dbReference type="InterPro" id="IPR045324">
    <property type="entry name" value="Small_multidrug_res"/>
</dbReference>
<keyword evidence="2" id="KW-0813">Transport</keyword>
<evidence type="ECO:0000256" key="1">
    <source>
        <dbReference type="ARBA" id="ARBA00004651"/>
    </source>
</evidence>
<evidence type="ECO:0000256" key="8">
    <source>
        <dbReference type="ARBA" id="ARBA00039168"/>
    </source>
</evidence>
<dbReference type="AlphaFoldDB" id="A0A9X9X0W1"/>
<dbReference type="InterPro" id="IPR000390">
    <property type="entry name" value="Small_drug/metabolite_transptr"/>
</dbReference>
<comment type="subcellular location">
    <subcellularLocation>
        <location evidence="1 9">Cell membrane</location>
        <topology evidence="1 9">Multi-pass membrane protein</topology>
    </subcellularLocation>
</comment>
<evidence type="ECO:0000256" key="9">
    <source>
        <dbReference type="RuleBase" id="RU003942"/>
    </source>
</evidence>
<dbReference type="PANTHER" id="PTHR30561:SF0">
    <property type="entry name" value="GUANIDINIUM EXPORTER"/>
    <property type="match status" value="1"/>
</dbReference>